<dbReference type="KEGG" id="gfm:Enr17x_08280"/>
<gene>
    <name evidence="1" type="ORF">Enr17x_08280</name>
</gene>
<dbReference type="EMBL" id="CP037452">
    <property type="protein sequence ID" value="QDV48814.1"/>
    <property type="molecule type" value="Genomic_DNA"/>
</dbReference>
<dbReference type="Proteomes" id="UP000318313">
    <property type="component" value="Chromosome"/>
</dbReference>
<keyword evidence="2" id="KW-1185">Reference proteome</keyword>
<evidence type="ECO:0000313" key="2">
    <source>
        <dbReference type="Proteomes" id="UP000318313"/>
    </source>
</evidence>
<name>A0A518I6V4_9PLAN</name>
<dbReference type="AlphaFoldDB" id="A0A518I6V4"/>
<accession>A0A518I6V4</accession>
<organism evidence="1 2">
    <name type="scientific">Gimesia fumaroli</name>
    <dbReference type="NCBI Taxonomy" id="2527976"/>
    <lineage>
        <taxon>Bacteria</taxon>
        <taxon>Pseudomonadati</taxon>
        <taxon>Planctomycetota</taxon>
        <taxon>Planctomycetia</taxon>
        <taxon>Planctomycetales</taxon>
        <taxon>Planctomycetaceae</taxon>
        <taxon>Gimesia</taxon>
    </lineage>
</organism>
<proteinExistence type="predicted"/>
<sequence length="202" mass="22861">MIAFPIFFLFILTTLKGQFVTRVRQIIANGVRLSIRFVAELWQTVVHAVLACVGSVRNAVRSVSTRIKKAGVMRLVQSVVQVRELKNALFLMMEKSAVVNIGNWTVQFSRARRISAEFHEGHRGVKLISMLKIAKSDSMSSLKKWTCQKSLTGDLFFFPQERHQQWVEPECDTENAEACRDGPIEEGKEAVILGQVLHEGLF</sequence>
<evidence type="ECO:0000313" key="1">
    <source>
        <dbReference type="EMBL" id="QDV48814.1"/>
    </source>
</evidence>
<protein>
    <submittedName>
        <fullName evidence="1">Uncharacterized protein</fullName>
    </submittedName>
</protein>
<reference evidence="1 2" key="1">
    <citation type="submission" date="2019-03" db="EMBL/GenBank/DDBJ databases">
        <title>Deep-cultivation of Planctomycetes and their phenomic and genomic characterization uncovers novel biology.</title>
        <authorList>
            <person name="Wiegand S."/>
            <person name="Jogler M."/>
            <person name="Boedeker C."/>
            <person name="Pinto D."/>
            <person name="Vollmers J."/>
            <person name="Rivas-Marin E."/>
            <person name="Kohn T."/>
            <person name="Peeters S.H."/>
            <person name="Heuer A."/>
            <person name="Rast P."/>
            <person name="Oberbeckmann S."/>
            <person name="Bunk B."/>
            <person name="Jeske O."/>
            <person name="Meyerdierks A."/>
            <person name="Storesund J.E."/>
            <person name="Kallscheuer N."/>
            <person name="Luecker S."/>
            <person name="Lage O.M."/>
            <person name="Pohl T."/>
            <person name="Merkel B.J."/>
            <person name="Hornburger P."/>
            <person name="Mueller R.-W."/>
            <person name="Bruemmer F."/>
            <person name="Labrenz M."/>
            <person name="Spormann A.M."/>
            <person name="Op den Camp H."/>
            <person name="Overmann J."/>
            <person name="Amann R."/>
            <person name="Jetten M.S.M."/>
            <person name="Mascher T."/>
            <person name="Medema M.H."/>
            <person name="Devos D.P."/>
            <person name="Kaster A.-K."/>
            <person name="Ovreas L."/>
            <person name="Rohde M."/>
            <person name="Galperin M.Y."/>
            <person name="Jogler C."/>
        </authorList>
    </citation>
    <scope>NUCLEOTIDE SEQUENCE [LARGE SCALE GENOMIC DNA]</scope>
    <source>
        <strain evidence="1 2">Enr17</strain>
    </source>
</reference>